<reference evidence="2 3" key="1">
    <citation type="submission" date="2017-11" db="EMBL/GenBank/DDBJ databases">
        <title>De novo assembly and phasing of dikaryotic genomes from two isolates of Puccinia coronata f. sp. avenae, the causal agent of oat crown rust.</title>
        <authorList>
            <person name="Miller M.E."/>
            <person name="Zhang Y."/>
            <person name="Omidvar V."/>
            <person name="Sperschneider J."/>
            <person name="Schwessinger B."/>
            <person name="Raley C."/>
            <person name="Palmer J.M."/>
            <person name="Garnica D."/>
            <person name="Upadhyaya N."/>
            <person name="Rathjen J."/>
            <person name="Taylor J.M."/>
            <person name="Park R.F."/>
            <person name="Dodds P.N."/>
            <person name="Hirsch C.D."/>
            <person name="Kianian S.F."/>
            <person name="Figueroa M."/>
        </authorList>
    </citation>
    <scope>NUCLEOTIDE SEQUENCE [LARGE SCALE GENOMIC DNA]</scope>
    <source>
        <strain evidence="2">12SD80</strain>
    </source>
</reference>
<dbReference type="SUPFAM" id="SSF56672">
    <property type="entry name" value="DNA/RNA polymerases"/>
    <property type="match status" value="1"/>
</dbReference>
<dbReference type="InterPro" id="IPR043502">
    <property type="entry name" value="DNA/RNA_pol_sf"/>
</dbReference>
<name>A0A2N5VBF8_9BASI</name>
<dbReference type="InterPro" id="IPR043128">
    <property type="entry name" value="Rev_trsase/Diguanyl_cyclase"/>
</dbReference>
<dbReference type="AlphaFoldDB" id="A0A2N5VBF8"/>
<organism evidence="2 3">
    <name type="scientific">Puccinia coronata f. sp. avenae</name>
    <dbReference type="NCBI Taxonomy" id="200324"/>
    <lineage>
        <taxon>Eukaryota</taxon>
        <taxon>Fungi</taxon>
        <taxon>Dikarya</taxon>
        <taxon>Basidiomycota</taxon>
        <taxon>Pucciniomycotina</taxon>
        <taxon>Pucciniomycetes</taxon>
        <taxon>Pucciniales</taxon>
        <taxon>Pucciniaceae</taxon>
        <taxon>Puccinia</taxon>
    </lineage>
</organism>
<dbReference type="Gene3D" id="3.10.10.10">
    <property type="entry name" value="HIV Type 1 Reverse Transcriptase, subunit A, domain 1"/>
    <property type="match status" value="1"/>
</dbReference>
<evidence type="ECO:0000256" key="1">
    <source>
        <dbReference type="SAM" id="MobiDB-lite"/>
    </source>
</evidence>
<sequence length="224" mass="24821">MNPDDLQKQLAELMQVVSEEQALRKEANGHANKPKLSSPIEKASKQASPVDRPSHTLLAAAKVSWSTSARPEADLKTLQTAQPLKDLLPTRYHQHLRMFRKTKAPRLPPVGSTISRLTYCQRDNLPDDVPMGSPSAVHRKKRWEPLPMLQLPEAECGHCQEPIPSTLTMDLVDSLPNANQFTKLDLRNAYGNLHVAEGNKEKLAFICKAAHHAALPVLSLISSP</sequence>
<evidence type="ECO:0008006" key="4">
    <source>
        <dbReference type="Google" id="ProtNLM"/>
    </source>
</evidence>
<protein>
    <recommendedName>
        <fullName evidence="4">Reverse transcriptase domain-containing protein</fullName>
    </recommendedName>
</protein>
<dbReference type="EMBL" id="PGCI01000032">
    <property type="protein sequence ID" value="PLW47338.1"/>
    <property type="molecule type" value="Genomic_DNA"/>
</dbReference>
<accession>A0A2N5VBF8</accession>
<dbReference type="Proteomes" id="UP000235392">
    <property type="component" value="Unassembled WGS sequence"/>
</dbReference>
<proteinExistence type="predicted"/>
<evidence type="ECO:0000313" key="3">
    <source>
        <dbReference type="Proteomes" id="UP000235392"/>
    </source>
</evidence>
<gene>
    <name evidence="2" type="ORF">PCASD_02595</name>
</gene>
<dbReference type="Gene3D" id="3.30.70.270">
    <property type="match status" value="1"/>
</dbReference>
<evidence type="ECO:0000313" key="2">
    <source>
        <dbReference type="EMBL" id="PLW47338.1"/>
    </source>
</evidence>
<comment type="caution">
    <text evidence="2">The sequence shown here is derived from an EMBL/GenBank/DDBJ whole genome shotgun (WGS) entry which is preliminary data.</text>
</comment>
<feature type="region of interest" description="Disordered" evidence="1">
    <location>
        <begin position="22"/>
        <end position="54"/>
    </location>
</feature>